<dbReference type="RefSeq" id="XP_042601990.1">
    <property type="nucleotide sequence ID" value="XM_042746056.1"/>
</dbReference>
<dbReference type="SMART" id="SM00409">
    <property type="entry name" value="IG"/>
    <property type="match status" value="2"/>
</dbReference>
<dbReference type="OrthoDB" id="8918441at2759"/>
<gene>
    <name evidence="10" type="primary">LOC109081328</name>
</gene>
<dbReference type="CDD" id="cd00099">
    <property type="entry name" value="IgV"/>
    <property type="match status" value="2"/>
</dbReference>
<name>A0A9R0AL27_CYPCA</name>
<keyword evidence="7" id="KW-0325">Glycoprotein</keyword>
<protein>
    <submittedName>
        <fullName evidence="10">Uncharacterized protein LOC109081328 isoform X2</fullName>
    </submittedName>
</protein>
<feature type="domain" description="Ig-like" evidence="9">
    <location>
        <begin position="157"/>
        <end position="265"/>
    </location>
</feature>
<keyword evidence="5 8" id="KW-0472">Membrane</keyword>
<evidence type="ECO:0000256" key="8">
    <source>
        <dbReference type="SAM" id="Phobius"/>
    </source>
</evidence>
<sequence length="346" mass="39685">MEKIMLFCVFSYRIIQISSSGLSEHDVTLLRFRLNENITLNCSINDQFTYRFEMAWYHQNPESGRLTLLLSAKNWPSLHIQYSQNNRMRVHGDVESNTASLDIIGLTESDSGLYFCAIVHSILYFDKPIRLVMEDKLTDREDKVQSVTDPSVDDKIPDASEHNVTLLRFQLNETITLNCSMTHTYEIAWYHQDPESGRLTLLIFAIGRRKEIYLINQNTRVTVKADIRSNTVSLIITGLMESDSGLYFCGTRSATSDMYFEKPIRLQIEDKLTDREDEAHSGVEITDWLALTERVLMFGGVGLAVLVFFLVIIIAGRNIYCQGWRKGWIAAEHVGLNVQKSPKRLL</sequence>
<keyword evidence="4" id="KW-0391">Immunity</keyword>
<proteinExistence type="predicted"/>
<dbReference type="InterPro" id="IPR052051">
    <property type="entry name" value="TCR_complex_component"/>
</dbReference>
<comment type="subcellular location">
    <subcellularLocation>
        <location evidence="1">Cell membrane</location>
    </subcellularLocation>
</comment>
<dbReference type="GO" id="GO:0005886">
    <property type="term" value="C:plasma membrane"/>
    <property type="evidence" value="ECO:0007669"/>
    <property type="project" value="UniProtKB-SubCell"/>
</dbReference>
<dbReference type="InterPro" id="IPR003599">
    <property type="entry name" value="Ig_sub"/>
</dbReference>
<dbReference type="Proteomes" id="UP001155660">
    <property type="component" value="Chromosome B19"/>
</dbReference>
<keyword evidence="2" id="KW-1003">Cell membrane</keyword>
<keyword evidence="6" id="KW-1015">Disulfide bond</keyword>
<evidence type="ECO:0000256" key="6">
    <source>
        <dbReference type="ARBA" id="ARBA00023157"/>
    </source>
</evidence>
<dbReference type="PROSITE" id="PS50835">
    <property type="entry name" value="IG_LIKE"/>
    <property type="match status" value="2"/>
</dbReference>
<evidence type="ECO:0000259" key="9">
    <source>
        <dbReference type="PROSITE" id="PS50835"/>
    </source>
</evidence>
<reference evidence="10" key="1">
    <citation type="submission" date="2025-08" db="UniProtKB">
        <authorList>
            <consortium name="RefSeq"/>
        </authorList>
    </citation>
    <scope>IDENTIFICATION</scope>
    <source>
        <tissue evidence="10">Muscle</tissue>
    </source>
</reference>
<dbReference type="GO" id="GO:0002376">
    <property type="term" value="P:immune system process"/>
    <property type="evidence" value="ECO:0007669"/>
    <property type="project" value="UniProtKB-KW"/>
</dbReference>
<dbReference type="GO" id="GO:0009617">
    <property type="term" value="P:response to bacterium"/>
    <property type="evidence" value="ECO:0007669"/>
    <property type="project" value="TreeGrafter"/>
</dbReference>
<keyword evidence="8" id="KW-1133">Transmembrane helix</keyword>
<evidence type="ECO:0000256" key="3">
    <source>
        <dbReference type="ARBA" id="ARBA00022729"/>
    </source>
</evidence>
<dbReference type="Pfam" id="PF07686">
    <property type="entry name" value="V-set"/>
    <property type="match status" value="2"/>
</dbReference>
<dbReference type="SMART" id="SM00406">
    <property type="entry name" value="IGv"/>
    <property type="match status" value="2"/>
</dbReference>
<dbReference type="PANTHER" id="PTHR19433">
    <property type="entry name" value="T-CELL RECEPTOR ALPHA CHAIN V REGION-RELATED"/>
    <property type="match status" value="1"/>
</dbReference>
<evidence type="ECO:0000256" key="1">
    <source>
        <dbReference type="ARBA" id="ARBA00004236"/>
    </source>
</evidence>
<evidence type="ECO:0000313" key="10">
    <source>
        <dbReference type="RefSeq" id="XP_042601990.1"/>
    </source>
</evidence>
<evidence type="ECO:0000256" key="5">
    <source>
        <dbReference type="ARBA" id="ARBA00023136"/>
    </source>
</evidence>
<dbReference type="InterPro" id="IPR013106">
    <property type="entry name" value="Ig_V-set"/>
</dbReference>
<keyword evidence="3" id="KW-0732">Signal</keyword>
<organism evidence="10">
    <name type="scientific">Cyprinus carpio</name>
    <name type="common">Common carp</name>
    <dbReference type="NCBI Taxonomy" id="7962"/>
    <lineage>
        <taxon>Eukaryota</taxon>
        <taxon>Metazoa</taxon>
        <taxon>Chordata</taxon>
        <taxon>Craniata</taxon>
        <taxon>Vertebrata</taxon>
        <taxon>Euteleostomi</taxon>
        <taxon>Actinopterygii</taxon>
        <taxon>Neopterygii</taxon>
        <taxon>Teleostei</taxon>
        <taxon>Ostariophysi</taxon>
        <taxon>Cypriniformes</taxon>
        <taxon>Cyprinidae</taxon>
        <taxon>Cyprininae</taxon>
        <taxon>Cyprinus</taxon>
    </lineage>
</organism>
<accession>A0A9R0AL27</accession>
<dbReference type="InterPro" id="IPR007110">
    <property type="entry name" value="Ig-like_dom"/>
</dbReference>
<feature type="domain" description="Ig-like" evidence="9">
    <location>
        <begin position="35"/>
        <end position="121"/>
    </location>
</feature>
<dbReference type="GeneID" id="109081328"/>
<dbReference type="AlphaFoldDB" id="A0A9R0AL27"/>
<evidence type="ECO:0000256" key="7">
    <source>
        <dbReference type="ARBA" id="ARBA00023180"/>
    </source>
</evidence>
<feature type="transmembrane region" description="Helical" evidence="8">
    <location>
        <begin position="295"/>
        <end position="316"/>
    </location>
</feature>
<evidence type="ECO:0000256" key="4">
    <source>
        <dbReference type="ARBA" id="ARBA00022859"/>
    </source>
</evidence>
<keyword evidence="8" id="KW-0812">Transmembrane</keyword>
<evidence type="ECO:0000256" key="2">
    <source>
        <dbReference type="ARBA" id="ARBA00022475"/>
    </source>
</evidence>